<evidence type="ECO:0000256" key="1">
    <source>
        <dbReference type="SAM" id="MobiDB-lite"/>
    </source>
</evidence>
<accession>A0A7S4S239</accession>
<organism evidence="2">
    <name type="scientific">Alexandrium monilatum</name>
    <dbReference type="NCBI Taxonomy" id="311494"/>
    <lineage>
        <taxon>Eukaryota</taxon>
        <taxon>Sar</taxon>
        <taxon>Alveolata</taxon>
        <taxon>Dinophyceae</taxon>
        <taxon>Gonyaulacales</taxon>
        <taxon>Pyrocystaceae</taxon>
        <taxon>Alexandrium</taxon>
    </lineage>
</organism>
<feature type="compositionally biased region" description="Low complexity" evidence="1">
    <location>
        <begin position="203"/>
        <end position="213"/>
    </location>
</feature>
<feature type="region of interest" description="Disordered" evidence="1">
    <location>
        <begin position="77"/>
        <end position="120"/>
    </location>
</feature>
<feature type="region of interest" description="Disordered" evidence="1">
    <location>
        <begin position="156"/>
        <end position="213"/>
    </location>
</feature>
<dbReference type="EMBL" id="HBNR01062313">
    <property type="protein sequence ID" value="CAE4632190.1"/>
    <property type="molecule type" value="Transcribed_RNA"/>
</dbReference>
<protein>
    <submittedName>
        <fullName evidence="2">Uncharacterized protein</fullName>
    </submittedName>
</protein>
<reference evidence="2" key="1">
    <citation type="submission" date="2021-01" db="EMBL/GenBank/DDBJ databases">
        <authorList>
            <person name="Corre E."/>
            <person name="Pelletier E."/>
            <person name="Niang G."/>
            <person name="Scheremetjew M."/>
            <person name="Finn R."/>
            <person name="Kale V."/>
            <person name="Holt S."/>
            <person name="Cochrane G."/>
            <person name="Meng A."/>
            <person name="Brown T."/>
            <person name="Cohen L."/>
        </authorList>
    </citation>
    <scope>NUCLEOTIDE SEQUENCE</scope>
    <source>
        <strain evidence="2">CCMP3105</strain>
    </source>
</reference>
<dbReference type="AlphaFoldDB" id="A0A7S4S239"/>
<proteinExistence type="predicted"/>
<name>A0A7S4S239_9DINO</name>
<feature type="compositionally biased region" description="Basic and acidic residues" evidence="1">
    <location>
        <begin position="156"/>
        <end position="169"/>
    </location>
</feature>
<sequence length="213" mass="22222">MGQGMGRCCRDRCVADLANTNCDEMLVVDGMEPESISQLVPTVSVLPPVPPWKAAAAGAACSSTADAPEVFSFGRRVGGSRRCEPKGGVPETRHPCSAAPPGGDGPAPDHPSASSSSRLDVLHLPGRPTAEVEMHTPWVVANELRLTATLLADWHPQDGARGKSRETHHLQGLPPAGGEPPNRGELQPRTLSRAECLQSDRPATGAAQLPAAA</sequence>
<gene>
    <name evidence="2" type="ORF">AMON00008_LOCUS43918</name>
</gene>
<evidence type="ECO:0000313" key="2">
    <source>
        <dbReference type="EMBL" id="CAE4632190.1"/>
    </source>
</evidence>